<dbReference type="Proteomes" id="UP001529085">
    <property type="component" value="Unassembled WGS sequence"/>
</dbReference>
<name>A0ABT6G0V9_9FLAO</name>
<evidence type="ECO:0000313" key="1">
    <source>
        <dbReference type="EMBL" id="MDG4715670.1"/>
    </source>
</evidence>
<reference evidence="1 2" key="1">
    <citation type="submission" date="2023-03" db="EMBL/GenBank/DDBJ databases">
        <title>Strain YYF002 represents a novel species in the genus Winogradskyella isolated from seawater.</title>
        <authorList>
            <person name="Fu Z.-Y."/>
        </authorList>
    </citation>
    <scope>NUCLEOTIDE SEQUENCE [LARGE SCALE GENOMIC DNA]</scope>
    <source>
        <strain evidence="1 2">YYF002</strain>
    </source>
</reference>
<evidence type="ECO:0000313" key="2">
    <source>
        <dbReference type="Proteomes" id="UP001529085"/>
    </source>
</evidence>
<keyword evidence="2" id="KW-1185">Reference proteome</keyword>
<proteinExistence type="predicted"/>
<dbReference type="EMBL" id="JARSBN010000003">
    <property type="protein sequence ID" value="MDG4715670.1"/>
    <property type="molecule type" value="Genomic_DNA"/>
</dbReference>
<accession>A0ABT6G0V9</accession>
<gene>
    <name evidence="1" type="ORF">P7122_07295</name>
</gene>
<dbReference type="RefSeq" id="WP_278005124.1">
    <property type="nucleotide sequence ID" value="NZ_JARSBN010000003.1"/>
</dbReference>
<comment type="caution">
    <text evidence="1">The sequence shown here is derived from an EMBL/GenBank/DDBJ whole genome shotgun (WGS) entry which is preliminary data.</text>
</comment>
<sequence length="351" mass="41805">MTKFNFISIKYSLISFALLFFINSFSQVSIGPRHVGKSKKFPKERLGKFKNTETIFVLSDIIDTETYEKLLSDSWDITSYQLVKREDFNLLNYLDGNYSFANLEGYHKQKQMKSGAIVDYIYIYINFFMLDNEGLKKDIKKLDPESKKYERKLNKAISSNRENIARVDLFPKDTFLPTALSSDTSVIMDSIYSRDVFYNYKSGFLKNYFQKVNDQLKTGEEYWMYDNDYLPELKNLSKQTLYIPNYHLIKYNPWKMTAKEDKDDFKDTFDSYDYKFEFQDEDEIDRRILAGEEFYYLRFVRVNSQKFIHIVNSKTGEIVYRNYVAGMLSSYNLKKRHVKDINSHIKKALKK</sequence>
<organism evidence="1 2">
    <name type="scientific">Winogradskyella marincola</name>
    <dbReference type="NCBI Taxonomy" id="3037795"/>
    <lineage>
        <taxon>Bacteria</taxon>
        <taxon>Pseudomonadati</taxon>
        <taxon>Bacteroidota</taxon>
        <taxon>Flavobacteriia</taxon>
        <taxon>Flavobacteriales</taxon>
        <taxon>Flavobacteriaceae</taxon>
        <taxon>Winogradskyella</taxon>
    </lineage>
</organism>
<protein>
    <submittedName>
        <fullName evidence="1">Uncharacterized protein</fullName>
    </submittedName>
</protein>